<feature type="compositionally biased region" description="Polar residues" evidence="1">
    <location>
        <begin position="148"/>
        <end position="165"/>
    </location>
</feature>
<comment type="caution">
    <text evidence="3">The sequence shown here is derived from an EMBL/GenBank/DDBJ whole genome shotgun (WGS) entry which is preliminary data.</text>
</comment>
<feature type="transmembrane region" description="Helical" evidence="2">
    <location>
        <begin position="76"/>
        <end position="97"/>
    </location>
</feature>
<evidence type="ECO:0000313" key="4">
    <source>
        <dbReference type="Proteomes" id="UP000076959"/>
    </source>
</evidence>
<sequence length="165" mass="17987">MRLGFWQKIAVFSTVTTVGISGLFWWLLHDVVGEEWSDSARILLTVHGISSYALLVVVGSLLPLHVRSGWRRGRNIATGVLVTATIVILSATALVLYYGGEEAQTAARWVHLAIGFGCMASFPAHAFLKTRADDSEVQLTIGEDKSRLTTQSDEQSETLSLENPG</sequence>
<evidence type="ECO:0008006" key="5">
    <source>
        <dbReference type="Google" id="ProtNLM"/>
    </source>
</evidence>
<dbReference type="EMBL" id="LUUB01000019">
    <property type="protein sequence ID" value="OAF15876.1"/>
    <property type="molecule type" value="Genomic_DNA"/>
</dbReference>
<dbReference type="Proteomes" id="UP000076959">
    <property type="component" value="Unassembled WGS sequence"/>
</dbReference>
<gene>
    <name evidence="3" type="ORF">AYJ54_39090</name>
</gene>
<dbReference type="OrthoDB" id="7506878at2"/>
<feature type="transmembrane region" description="Helical" evidence="2">
    <location>
        <begin position="40"/>
        <end position="64"/>
    </location>
</feature>
<feature type="region of interest" description="Disordered" evidence="1">
    <location>
        <begin position="143"/>
        <end position="165"/>
    </location>
</feature>
<dbReference type="AlphaFoldDB" id="A0A176Z832"/>
<dbReference type="STRING" id="1505087.AYJ54_39090"/>
<keyword evidence="2" id="KW-1133">Transmembrane helix</keyword>
<keyword evidence="2" id="KW-0812">Transmembrane</keyword>
<proteinExistence type="predicted"/>
<dbReference type="RefSeq" id="WP_063696322.1">
    <property type="nucleotide sequence ID" value="NZ_LUUB01000019.1"/>
</dbReference>
<feature type="transmembrane region" description="Helical" evidence="2">
    <location>
        <begin position="9"/>
        <end position="28"/>
    </location>
</feature>
<feature type="transmembrane region" description="Helical" evidence="2">
    <location>
        <begin position="109"/>
        <end position="128"/>
    </location>
</feature>
<organism evidence="3 4">
    <name type="scientific">Bradyrhizobium centrolobii</name>
    <dbReference type="NCBI Taxonomy" id="1505087"/>
    <lineage>
        <taxon>Bacteria</taxon>
        <taxon>Pseudomonadati</taxon>
        <taxon>Pseudomonadota</taxon>
        <taxon>Alphaproteobacteria</taxon>
        <taxon>Hyphomicrobiales</taxon>
        <taxon>Nitrobacteraceae</taxon>
        <taxon>Bradyrhizobium</taxon>
    </lineage>
</organism>
<accession>A0A176Z832</accession>
<keyword evidence="2" id="KW-0472">Membrane</keyword>
<protein>
    <recommendedName>
        <fullName evidence="5">DUF4405 domain-containing protein</fullName>
    </recommendedName>
</protein>
<name>A0A176Z832_9BRAD</name>
<reference evidence="3 4" key="1">
    <citation type="submission" date="2016-03" db="EMBL/GenBank/DDBJ databases">
        <title>Draft Genome Sequence of the Strain BR 10245 (Bradyrhizobium sp.) isolated from nodules of Centrolobium paraense.</title>
        <authorList>
            <person name="Simoes-Araujo J.L.Sr."/>
            <person name="Barauna A.C."/>
            <person name="Silva K."/>
            <person name="Zilli J.E."/>
        </authorList>
    </citation>
    <scope>NUCLEOTIDE SEQUENCE [LARGE SCALE GENOMIC DNA]</scope>
    <source>
        <strain evidence="3 4">BR 10245</strain>
    </source>
</reference>
<evidence type="ECO:0000256" key="1">
    <source>
        <dbReference type="SAM" id="MobiDB-lite"/>
    </source>
</evidence>
<evidence type="ECO:0000256" key="2">
    <source>
        <dbReference type="SAM" id="Phobius"/>
    </source>
</evidence>
<evidence type="ECO:0000313" key="3">
    <source>
        <dbReference type="EMBL" id="OAF15876.1"/>
    </source>
</evidence>
<keyword evidence="4" id="KW-1185">Reference proteome</keyword>